<gene>
    <name evidence="2" type="ORF">BN1708_019265</name>
    <name evidence="3" type="ORF">BN1723_019856</name>
</gene>
<dbReference type="Proteomes" id="UP000044602">
    <property type="component" value="Unassembled WGS sequence"/>
</dbReference>
<sequence length="99" mass="10485">VRRGAHAGGKGAGGQDDCVLGEGHGLGAAGRTEEKEAAGVSRARRGRQGGHRRRRQGLYDATAVVRRPGHPLPERLPPVWSAWQWQKLVHPSAGGRAGL</sequence>
<organism evidence="2 4">
    <name type="scientific">Verticillium longisporum</name>
    <name type="common">Verticillium dahliae var. longisporum</name>
    <dbReference type="NCBI Taxonomy" id="100787"/>
    <lineage>
        <taxon>Eukaryota</taxon>
        <taxon>Fungi</taxon>
        <taxon>Dikarya</taxon>
        <taxon>Ascomycota</taxon>
        <taxon>Pezizomycotina</taxon>
        <taxon>Sordariomycetes</taxon>
        <taxon>Hypocreomycetidae</taxon>
        <taxon>Glomerellales</taxon>
        <taxon>Plectosphaerellaceae</taxon>
        <taxon>Verticillium</taxon>
    </lineage>
</organism>
<evidence type="ECO:0000256" key="1">
    <source>
        <dbReference type="SAM" id="MobiDB-lite"/>
    </source>
</evidence>
<feature type="compositionally biased region" description="Basic residues" evidence="1">
    <location>
        <begin position="42"/>
        <end position="56"/>
    </location>
</feature>
<accession>A0A0G4MH71</accession>
<reference evidence="4 5" key="1">
    <citation type="submission" date="2015-05" db="EMBL/GenBank/DDBJ databases">
        <authorList>
            <person name="Fogelqvist Johan"/>
        </authorList>
    </citation>
    <scope>NUCLEOTIDE SEQUENCE [LARGE SCALE GENOMIC DNA]</scope>
    <source>
        <strain evidence="2">VL1</strain>
        <strain evidence="3">VL2</strain>
    </source>
</reference>
<name>A0A0G4MH71_VERLO</name>
<feature type="non-terminal residue" evidence="2">
    <location>
        <position position="1"/>
    </location>
</feature>
<protein>
    <submittedName>
        <fullName evidence="2">Uncharacterized protein</fullName>
    </submittedName>
</protein>
<evidence type="ECO:0000313" key="2">
    <source>
        <dbReference type="EMBL" id="CRK33658.1"/>
    </source>
</evidence>
<dbReference type="EMBL" id="CVQH01022566">
    <property type="protein sequence ID" value="CRK33658.1"/>
    <property type="molecule type" value="Genomic_DNA"/>
</dbReference>
<dbReference type="AlphaFoldDB" id="A0A0G4MH71"/>
<proteinExistence type="predicted"/>
<evidence type="ECO:0000313" key="4">
    <source>
        <dbReference type="Proteomes" id="UP000044602"/>
    </source>
</evidence>
<evidence type="ECO:0000313" key="5">
    <source>
        <dbReference type="Proteomes" id="UP000045706"/>
    </source>
</evidence>
<dbReference type="Proteomes" id="UP000045706">
    <property type="component" value="Unassembled WGS sequence"/>
</dbReference>
<feature type="region of interest" description="Disordered" evidence="1">
    <location>
        <begin position="1"/>
        <end position="61"/>
    </location>
</feature>
<evidence type="ECO:0000313" key="3">
    <source>
        <dbReference type="EMBL" id="CRK46003.1"/>
    </source>
</evidence>
<feature type="compositionally biased region" description="Gly residues" evidence="1">
    <location>
        <begin position="1"/>
        <end position="14"/>
    </location>
</feature>
<keyword evidence="4" id="KW-1185">Reference proteome</keyword>
<dbReference type="EMBL" id="CVQI01035169">
    <property type="protein sequence ID" value="CRK46003.1"/>
    <property type="molecule type" value="Genomic_DNA"/>
</dbReference>